<evidence type="ECO:0000256" key="3">
    <source>
        <dbReference type="ARBA" id="ARBA00022448"/>
    </source>
</evidence>
<comment type="subcellular location">
    <subcellularLocation>
        <location evidence="1">Cell membrane</location>
        <topology evidence="1">Multi-pass membrane protein</topology>
    </subcellularLocation>
</comment>
<keyword evidence="3" id="KW-0813">Transport</keyword>
<feature type="transmembrane region" description="Helical" evidence="8">
    <location>
        <begin position="193"/>
        <end position="210"/>
    </location>
</feature>
<evidence type="ECO:0000313" key="9">
    <source>
        <dbReference type="EMBL" id="HJB09969.1"/>
    </source>
</evidence>
<dbReference type="Proteomes" id="UP000823823">
    <property type="component" value="Unassembled WGS sequence"/>
</dbReference>
<evidence type="ECO:0000256" key="8">
    <source>
        <dbReference type="SAM" id="Phobius"/>
    </source>
</evidence>
<evidence type="ECO:0000256" key="5">
    <source>
        <dbReference type="ARBA" id="ARBA00022692"/>
    </source>
</evidence>
<dbReference type="PANTHER" id="PTHR36122">
    <property type="entry name" value="NICOTINAMIDE RIBOSIDE TRANSPORTER PNUC"/>
    <property type="match status" value="1"/>
</dbReference>
<proteinExistence type="inferred from homology"/>
<dbReference type="PANTHER" id="PTHR36122:SF2">
    <property type="entry name" value="NICOTINAMIDE RIBOSIDE TRANSPORTER PNUC"/>
    <property type="match status" value="1"/>
</dbReference>
<keyword evidence="7 8" id="KW-0472">Membrane</keyword>
<feature type="transmembrane region" description="Helical" evidence="8">
    <location>
        <begin position="142"/>
        <end position="160"/>
    </location>
</feature>
<dbReference type="GO" id="GO:0005886">
    <property type="term" value="C:plasma membrane"/>
    <property type="evidence" value="ECO:0007669"/>
    <property type="project" value="UniProtKB-SubCell"/>
</dbReference>
<keyword evidence="6 8" id="KW-1133">Transmembrane helix</keyword>
<dbReference type="NCBIfam" id="TIGR01528">
    <property type="entry name" value="NMN_trans_PnuC"/>
    <property type="match status" value="1"/>
</dbReference>
<dbReference type="InterPro" id="IPR006419">
    <property type="entry name" value="NMN_transpt_PnuC"/>
</dbReference>
<comment type="caution">
    <text evidence="9">The sequence shown here is derived from an EMBL/GenBank/DDBJ whole genome shotgun (WGS) entry which is preliminary data.</text>
</comment>
<feature type="transmembrane region" description="Helical" evidence="8">
    <location>
        <begin position="44"/>
        <end position="65"/>
    </location>
</feature>
<organism evidence="9 10">
    <name type="scientific">Candidatus Brachybacterium merdavium</name>
    <dbReference type="NCBI Taxonomy" id="2838513"/>
    <lineage>
        <taxon>Bacteria</taxon>
        <taxon>Bacillati</taxon>
        <taxon>Actinomycetota</taxon>
        <taxon>Actinomycetes</taxon>
        <taxon>Micrococcales</taxon>
        <taxon>Dermabacteraceae</taxon>
        <taxon>Brachybacterium</taxon>
    </lineage>
</organism>
<dbReference type="Pfam" id="PF04973">
    <property type="entry name" value="NMN_transporter"/>
    <property type="match status" value="1"/>
</dbReference>
<feature type="transmembrane region" description="Helical" evidence="8">
    <location>
        <begin position="115"/>
        <end position="136"/>
    </location>
</feature>
<evidence type="ECO:0000256" key="2">
    <source>
        <dbReference type="ARBA" id="ARBA00006669"/>
    </source>
</evidence>
<evidence type="ECO:0000256" key="7">
    <source>
        <dbReference type="ARBA" id="ARBA00023136"/>
    </source>
</evidence>
<dbReference type="GO" id="GO:0034257">
    <property type="term" value="F:nicotinamide riboside transmembrane transporter activity"/>
    <property type="evidence" value="ECO:0007669"/>
    <property type="project" value="InterPro"/>
</dbReference>
<evidence type="ECO:0000256" key="6">
    <source>
        <dbReference type="ARBA" id="ARBA00022989"/>
    </source>
</evidence>
<protein>
    <submittedName>
        <fullName evidence="9">Nicotinamide riboside transporter PnuC</fullName>
    </submittedName>
</protein>
<keyword evidence="5 8" id="KW-0812">Transmembrane</keyword>
<dbReference type="AlphaFoldDB" id="A0A9D2LC93"/>
<evidence type="ECO:0000313" key="10">
    <source>
        <dbReference type="Proteomes" id="UP000823823"/>
    </source>
</evidence>
<reference evidence="9" key="2">
    <citation type="submission" date="2021-04" db="EMBL/GenBank/DDBJ databases">
        <authorList>
            <person name="Gilroy R."/>
        </authorList>
    </citation>
    <scope>NUCLEOTIDE SEQUENCE</scope>
    <source>
        <strain evidence="9">ChiHjej13B12-24818</strain>
    </source>
</reference>
<evidence type="ECO:0000256" key="4">
    <source>
        <dbReference type="ARBA" id="ARBA00022475"/>
    </source>
</evidence>
<gene>
    <name evidence="9" type="primary">pnuC</name>
    <name evidence="9" type="ORF">H9786_05490</name>
</gene>
<accession>A0A9D2LC93</accession>
<keyword evidence="4" id="KW-1003">Cell membrane</keyword>
<evidence type="ECO:0000256" key="1">
    <source>
        <dbReference type="ARBA" id="ARBA00004651"/>
    </source>
</evidence>
<dbReference type="EMBL" id="DWZH01000038">
    <property type="protein sequence ID" value="HJB09969.1"/>
    <property type="molecule type" value="Genomic_DNA"/>
</dbReference>
<comment type="similarity">
    <text evidence="2">Belongs to the nicotinamide ribonucleoside (NR) uptake permease (TC 4.B.1) family.</text>
</comment>
<sequence>MDLLQWLFDARIEFAGGQFILFREVLGNVFGLLSALGGMRRKVWAWPIGIAGNLLLLTVFLGTVFGNPNSVDLLGQAGRQVMFIVTSVYGWVRWRQAENSTGTAVQPEWASWPTRILLVVTLFGGTAALTPIFRVLGSYEPVWADAWIFVGSLLATFGMAKGWVEFWLTWVAVDIVGVPLLVDAGYYASAFMYLFYGMFTLAGFFVWWRVRSRRAEDPQARVTVETAHLDPTVGRE</sequence>
<name>A0A9D2LC93_9MICO</name>
<feature type="transmembrane region" description="Helical" evidence="8">
    <location>
        <begin position="20"/>
        <end position="37"/>
    </location>
</feature>
<reference evidence="9" key="1">
    <citation type="journal article" date="2021" name="PeerJ">
        <title>Extensive microbial diversity within the chicken gut microbiome revealed by metagenomics and culture.</title>
        <authorList>
            <person name="Gilroy R."/>
            <person name="Ravi A."/>
            <person name="Getino M."/>
            <person name="Pursley I."/>
            <person name="Horton D.L."/>
            <person name="Alikhan N.F."/>
            <person name="Baker D."/>
            <person name="Gharbi K."/>
            <person name="Hall N."/>
            <person name="Watson M."/>
            <person name="Adriaenssens E.M."/>
            <person name="Foster-Nyarko E."/>
            <person name="Jarju S."/>
            <person name="Secka A."/>
            <person name="Antonio M."/>
            <person name="Oren A."/>
            <person name="Chaudhuri R.R."/>
            <person name="La Ragione R."/>
            <person name="Hildebrand F."/>
            <person name="Pallen M.J."/>
        </authorList>
    </citation>
    <scope>NUCLEOTIDE SEQUENCE</scope>
    <source>
        <strain evidence="9">ChiHjej13B12-24818</strain>
    </source>
</reference>